<dbReference type="Gene3D" id="1.10.1740.10">
    <property type="match status" value="1"/>
</dbReference>
<accession>A0ABU4ZU71</accession>
<dbReference type="SUPFAM" id="SSF88659">
    <property type="entry name" value="Sigma3 and sigma4 domains of RNA polymerase sigma factors"/>
    <property type="match status" value="1"/>
</dbReference>
<evidence type="ECO:0000259" key="6">
    <source>
        <dbReference type="Pfam" id="PF08281"/>
    </source>
</evidence>
<dbReference type="InterPro" id="IPR007627">
    <property type="entry name" value="RNA_pol_sigma70_r2"/>
</dbReference>
<organism evidence="7 8">
    <name type="scientific">Mesorhizobium montanum</name>
    <dbReference type="NCBI Taxonomy" id="3072323"/>
    <lineage>
        <taxon>Bacteria</taxon>
        <taxon>Pseudomonadati</taxon>
        <taxon>Pseudomonadota</taxon>
        <taxon>Alphaproteobacteria</taxon>
        <taxon>Hyphomicrobiales</taxon>
        <taxon>Phyllobacteriaceae</taxon>
        <taxon>Mesorhizobium</taxon>
    </lineage>
</organism>
<keyword evidence="4" id="KW-0804">Transcription</keyword>
<evidence type="ECO:0000256" key="3">
    <source>
        <dbReference type="ARBA" id="ARBA00023082"/>
    </source>
</evidence>
<dbReference type="Gene3D" id="1.10.10.10">
    <property type="entry name" value="Winged helix-like DNA-binding domain superfamily/Winged helix DNA-binding domain"/>
    <property type="match status" value="1"/>
</dbReference>
<feature type="domain" description="RNA polymerase sigma factor 70 region 4 type 2" evidence="6">
    <location>
        <begin position="111"/>
        <end position="159"/>
    </location>
</feature>
<gene>
    <name evidence="7" type="ORF">RFM68_31285</name>
</gene>
<sequence>MFPKGHAAPDCEPGEIAVADLIPALRAFARSFCRVPDDADDLVQETLTKALANLDKFEPGTRLKSWLFTIMRNTHYTRVKAAAREAPGLLDCASSRPVSEASQDWSIRAKEVYQAIQKLPEHQREVLMLIGVLGVSYEETAQICNCAVGTVKSRLNRARGSVLEFLDESSSQALVERRDHLLEDHWGKSADRYR</sequence>
<dbReference type="CDD" id="cd06171">
    <property type="entry name" value="Sigma70_r4"/>
    <property type="match status" value="1"/>
</dbReference>
<evidence type="ECO:0000256" key="2">
    <source>
        <dbReference type="ARBA" id="ARBA00023015"/>
    </source>
</evidence>
<comment type="similarity">
    <text evidence="1">Belongs to the sigma-70 factor family. ECF subfamily.</text>
</comment>
<dbReference type="NCBIfam" id="TIGR02937">
    <property type="entry name" value="sigma70-ECF"/>
    <property type="match status" value="1"/>
</dbReference>
<keyword evidence="8" id="KW-1185">Reference proteome</keyword>
<dbReference type="InterPro" id="IPR013249">
    <property type="entry name" value="RNA_pol_sigma70_r4_t2"/>
</dbReference>
<evidence type="ECO:0000313" key="7">
    <source>
        <dbReference type="EMBL" id="MDX8528960.1"/>
    </source>
</evidence>
<proteinExistence type="inferred from homology"/>
<reference evidence="7 8" key="1">
    <citation type="submission" date="2023-08" db="EMBL/GenBank/DDBJ databases">
        <title>Implementing the SeqCode for naming new Mesorhizobium species isolated from Vachellia karroo root nodules.</title>
        <authorList>
            <person name="Van Lill M."/>
        </authorList>
    </citation>
    <scope>NUCLEOTIDE SEQUENCE [LARGE SCALE GENOMIC DNA]</scope>
    <source>
        <strain evidence="7 8">MSK 1335</strain>
    </source>
</reference>
<protein>
    <submittedName>
        <fullName evidence="7">Sigma-70 family RNA polymerase sigma factor</fullName>
    </submittedName>
</protein>
<dbReference type="InterPro" id="IPR013325">
    <property type="entry name" value="RNA_pol_sigma_r2"/>
</dbReference>
<dbReference type="InterPro" id="IPR013324">
    <property type="entry name" value="RNA_pol_sigma_r3/r4-like"/>
</dbReference>
<dbReference type="SUPFAM" id="SSF88946">
    <property type="entry name" value="Sigma2 domain of RNA polymerase sigma factors"/>
    <property type="match status" value="1"/>
</dbReference>
<name>A0ABU4ZU71_9HYPH</name>
<evidence type="ECO:0000256" key="1">
    <source>
        <dbReference type="ARBA" id="ARBA00010641"/>
    </source>
</evidence>
<dbReference type="PANTHER" id="PTHR43133:SF25">
    <property type="entry name" value="RNA POLYMERASE SIGMA FACTOR RFAY-RELATED"/>
    <property type="match status" value="1"/>
</dbReference>
<dbReference type="RefSeq" id="WP_320236834.1">
    <property type="nucleotide sequence ID" value="NZ_JAVIJF010000033.1"/>
</dbReference>
<dbReference type="Proteomes" id="UP001276840">
    <property type="component" value="Unassembled WGS sequence"/>
</dbReference>
<feature type="domain" description="RNA polymerase sigma-70 region 2" evidence="5">
    <location>
        <begin position="20"/>
        <end position="84"/>
    </location>
</feature>
<keyword evidence="2" id="KW-0805">Transcription regulation</keyword>
<comment type="caution">
    <text evidence="7">The sequence shown here is derived from an EMBL/GenBank/DDBJ whole genome shotgun (WGS) entry which is preliminary data.</text>
</comment>
<evidence type="ECO:0000313" key="8">
    <source>
        <dbReference type="Proteomes" id="UP001276840"/>
    </source>
</evidence>
<dbReference type="Pfam" id="PF08281">
    <property type="entry name" value="Sigma70_r4_2"/>
    <property type="match status" value="1"/>
</dbReference>
<dbReference type="EMBL" id="JAVIJF010000033">
    <property type="protein sequence ID" value="MDX8528960.1"/>
    <property type="molecule type" value="Genomic_DNA"/>
</dbReference>
<dbReference type="InterPro" id="IPR036388">
    <property type="entry name" value="WH-like_DNA-bd_sf"/>
</dbReference>
<dbReference type="PANTHER" id="PTHR43133">
    <property type="entry name" value="RNA POLYMERASE ECF-TYPE SIGMA FACTO"/>
    <property type="match status" value="1"/>
</dbReference>
<dbReference type="Pfam" id="PF04542">
    <property type="entry name" value="Sigma70_r2"/>
    <property type="match status" value="1"/>
</dbReference>
<dbReference type="InterPro" id="IPR014284">
    <property type="entry name" value="RNA_pol_sigma-70_dom"/>
</dbReference>
<evidence type="ECO:0000256" key="4">
    <source>
        <dbReference type="ARBA" id="ARBA00023163"/>
    </source>
</evidence>
<dbReference type="InterPro" id="IPR039425">
    <property type="entry name" value="RNA_pol_sigma-70-like"/>
</dbReference>
<evidence type="ECO:0000259" key="5">
    <source>
        <dbReference type="Pfam" id="PF04542"/>
    </source>
</evidence>
<keyword evidence="3" id="KW-0731">Sigma factor</keyword>